<dbReference type="OrthoDB" id="1738954at2759"/>
<proteinExistence type="predicted"/>
<dbReference type="PROSITE" id="PS50309">
    <property type="entry name" value="DC"/>
    <property type="match status" value="2"/>
</dbReference>
<dbReference type="InterPro" id="IPR003533">
    <property type="entry name" value="Doublecortin_dom"/>
</dbReference>
<organism evidence="1 2">
    <name type="scientific">Macrostomum lignano</name>
    <dbReference type="NCBI Taxonomy" id="282301"/>
    <lineage>
        <taxon>Eukaryota</taxon>
        <taxon>Metazoa</taxon>
        <taxon>Spiralia</taxon>
        <taxon>Lophotrochozoa</taxon>
        <taxon>Platyhelminthes</taxon>
        <taxon>Rhabditophora</taxon>
        <taxon>Macrostomorpha</taxon>
        <taxon>Macrostomida</taxon>
        <taxon>Macrostomidae</taxon>
        <taxon>Macrostomum</taxon>
    </lineage>
</organism>
<keyword evidence="1" id="KW-1185">Reference proteome</keyword>
<evidence type="ECO:0000313" key="2">
    <source>
        <dbReference type="WBParaSite" id="maker-uti_cns_0010951-snap-gene-0.2-mRNA-1"/>
    </source>
</evidence>
<dbReference type="Proteomes" id="UP000095280">
    <property type="component" value="Unplaced"/>
</dbReference>
<dbReference type="GO" id="GO:0005874">
    <property type="term" value="C:microtubule"/>
    <property type="evidence" value="ECO:0007669"/>
    <property type="project" value="TreeGrafter"/>
</dbReference>
<dbReference type="GO" id="GO:0005815">
    <property type="term" value="C:microtubule organizing center"/>
    <property type="evidence" value="ECO:0007669"/>
    <property type="project" value="TreeGrafter"/>
</dbReference>
<dbReference type="InterPro" id="IPR036572">
    <property type="entry name" value="Doublecortin_dom_sf"/>
</dbReference>
<reference evidence="2" key="1">
    <citation type="submission" date="2016-11" db="UniProtKB">
        <authorList>
            <consortium name="WormBaseParasite"/>
        </authorList>
    </citation>
    <scope>IDENTIFICATION</scope>
</reference>
<name>A0A1I8IA56_9PLAT</name>
<sequence length="378" mass="41139">MQQQQQQQTNLKRTVRVRFYRNGDSHYSGFQMALTAERYRTFEALLDDLTRGPVCNRNVLPQGVRYLFEAQTGRRVRGLQDFIEGGSYVCASFEQLKKLNYGVAAAKKQKAANGNGPQQQLPAAPSSSASASAATRGRIAVILPGGGVPRPRRPARVLLNSRTAKSFDRVMADISQAARLPGGAVRRLYRLDDRRLVACLEDFFADASVFVAYGNEKLNNADFVLDEQDNKFINANVRSQHNNRTRANSTGPDTPAVSLKPPSVKAQQRRMHSSSPLLEEQQTGTAPDEEVSEPEVQQPGTPSASSTISSTVAANRPLSNGKLSASSRCSNREFSDAVAQAEQSFDRLTDQISAELASSASLNGSCGGRQELMKPTTG</sequence>
<evidence type="ECO:0000313" key="1">
    <source>
        <dbReference type="Proteomes" id="UP000095280"/>
    </source>
</evidence>
<dbReference type="PANTHER" id="PTHR23004">
    <property type="entry name" value="DOUBLECORTIN DOMAIN CONTAINING 2"/>
    <property type="match status" value="1"/>
</dbReference>
<accession>A0A1I8IA56</accession>
<dbReference type="WBParaSite" id="maker-uti_cns_0010951-snap-gene-0.2-mRNA-1">
    <property type="protein sequence ID" value="maker-uti_cns_0010951-snap-gene-0.2-mRNA-1"/>
    <property type="gene ID" value="maker-uti_cns_0010951-snap-gene-0.2"/>
</dbReference>
<protein>
    <submittedName>
        <fullName evidence="2">Doublecortin domain-containing protein</fullName>
    </submittedName>
</protein>
<dbReference type="PANTHER" id="PTHR23004:SF23">
    <property type="entry name" value="DOUBLECORTIN DOMAIN-CONTAINING PROTEIN"/>
    <property type="match status" value="1"/>
</dbReference>
<dbReference type="STRING" id="282301.A0A1I8IA56"/>
<dbReference type="GO" id="GO:0035556">
    <property type="term" value="P:intracellular signal transduction"/>
    <property type="evidence" value="ECO:0007669"/>
    <property type="project" value="InterPro"/>
</dbReference>
<dbReference type="Gene3D" id="3.10.20.230">
    <property type="entry name" value="Doublecortin domain"/>
    <property type="match status" value="2"/>
</dbReference>
<dbReference type="Pfam" id="PF03607">
    <property type="entry name" value="DCX"/>
    <property type="match status" value="2"/>
</dbReference>
<dbReference type="SUPFAM" id="SSF89837">
    <property type="entry name" value="Doublecortin (DC)"/>
    <property type="match status" value="2"/>
</dbReference>
<dbReference type="SMART" id="SM00537">
    <property type="entry name" value="DCX"/>
    <property type="match status" value="2"/>
</dbReference>
<dbReference type="AlphaFoldDB" id="A0A1I8IA56"/>